<dbReference type="InterPro" id="IPR044751">
    <property type="entry name" value="Ion_transp-like_CBS"/>
</dbReference>
<feature type="transmembrane region" description="Helical" evidence="9">
    <location>
        <begin position="69"/>
        <end position="90"/>
    </location>
</feature>
<keyword evidence="7 9" id="KW-0472">Membrane</keyword>
<dbReference type="SUPFAM" id="SSF54631">
    <property type="entry name" value="CBS-domain pair"/>
    <property type="match status" value="1"/>
</dbReference>
<feature type="transmembrane region" description="Helical" evidence="9">
    <location>
        <begin position="102"/>
        <end position="124"/>
    </location>
</feature>
<organism evidence="11 12">
    <name type="scientific">Roseburia lenta</name>
    <dbReference type="NCBI Taxonomy" id="2763061"/>
    <lineage>
        <taxon>Bacteria</taxon>
        <taxon>Bacillati</taxon>
        <taxon>Bacillota</taxon>
        <taxon>Clostridia</taxon>
        <taxon>Lachnospirales</taxon>
        <taxon>Lachnospiraceae</taxon>
        <taxon>Roseburia</taxon>
    </lineage>
</organism>
<dbReference type="CDD" id="cd04590">
    <property type="entry name" value="CBS_pair_CorC_HlyC_assoc"/>
    <property type="match status" value="1"/>
</dbReference>
<keyword evidence="6 8" id="KW-0129">CBS domain</keyword>
<protein>
    <submittedName>
        <fullName evidence="11">HlyC/CorC family transporter</fullName>
    </submittedName>
</protein>
<dbReference type="SMART" id="SM01091">
    <property type="entry name" value="CorC_HlyC"/>
    <property type="match status" value="1"/>
</dbReference>
<evidence type="ECO:0000256" key="1">
    <source>
        <dbReference type="ARBA" id="ARBA00004141"/>
    </source>
</evidence>
<evidence type="ECO:0000313" key="11">
    <source>
        <dbReference type="EMBL" id="MBC5685109.1"/>
    </source>
</evidence>
<dbReference type="InterPro" id="IPR036318">
    <property type="entry name" value="FAD-bd_PCMH-like_sf"/>
</dbReference>
<dbReference type="Proteomes" id="UP000643810">
    <property type="component" value="Unassembled WGS sequence"/>
</dbReference>
<feature type="transmembrane region" description="Helical" evidence="9">
    <location>
        <begin position="7"/>
        <end position="31"/>
    </location>
</feature>
<comment type="subcellular location">
    <subcellularLocation>
        <location evidence="1">Membrane</location>
        <topology evidence="1">Multi-pass membrane protein</topology>
    </subcellularLocation>
</comment>
<sequence>MDEGVRCLICMIVFCLCAIMQIIISSFKIAIDHINDSDLEELQKGDPAKAGCLERYHSDDHLLVISSSFLRIFSGIGIVASSFYLLYNGLSDIAENTWERVLFAILVYVVFVVLYAVFFFGTLYRISSKKHCKIALRYLGAYETLRKVFRPLILLYDLLSKKISGLFGVDPKEEVDDVTEDEIISIVNEGHEHGVLLASEAAMIHNIFEFGDKDAKDIMVHRRQIIALDGEMTFGEALTFMQDAPFSRYPVYLNDLDNIIGLLHIKDALVFAKDHKTYGQKLRDFDKLLHSPEFVPETHSLNTLFAKMQSKKKHMMIVVDEYGQTSGIISMEDILEEIVGNIQDEHDKEEASIEQVAPNFYRMDGGTSLEEAAEVLGITFPEDYETLNGFLISHIDKIPEEHETFEVQYKGYRFKVLDVEGKMIRQVQVFAI</sequence>
<dbReference type="SUPFAM" id="SSF56176">
    <property type="entry name" value="FAD-binding/transporter-associated domain-like"/>
    <property type="match status" value="1"/>
</dbReference>
<dbReference type="Pfam" id="PF00571">
    <property type="entry name" value="CBS"/>
    <property type="match status" value="2"/>
</dbReference>
<dbReference type="Pfam" id="PF03471">
    <property type="entry name" value="CorC_HlyC"/>
    <property type="match status" value="1"/>
</dbReference>
<evidence type="ECO:0000256" key="4">
    <source>
        <dbReference type="ARBA" id="ARBA00022737"/>
    </source>
</evidence>
<dbReference type="InterPro" id="IPR046342">
    <property type="entry name" value="CBS_dom_sf"/>
</dbReference>
<dbReference type="InterPro" id="IPR016169">
    <property type="entry name" value="FAD-bd_PCMH_sub2"/>
</dbReference>
<evidence type="ECO:0000256" key="9">
    <source>
        <dbReference type="SAM" id="Phobius"/>
    </source>
</evidence>
<feature type="domain" description="CBS" evidence="10">
    <location>
        <begin position="219"/>
        <end position="282"/>
    </location>
</feature>
<keyword evidence="12" id="KW-1185">Reference proteome</keyword>
<dbReference type="RefSeq" id="WP_118534812.1">
    <property type="nucleotide sequence ID" value="NZ_JACOPG010000001.1"/>
</dbReference>
<proteinExistence type="inferred from homology"/>
<name>A0ABR7GCE4_9FIRM</name>
<dbReference type="InterPro" id="IPR000644">
    <property type="entry name" value="CBS_dom"/>
</dbReference>
<dbReference type="InterPro" id="IPR002550">
    <property type="entry name" value="CNNM"/>
</dbReference>
<accession>A0ABR7GCE4</accession>
<keyword evidence="3 9" id="KW-0812">Transmembrane</keyword>
<evidence type="ECO:0000256" key="5">
    <source>
        <dbReference type="ARBA" id="ARBA00022989"/>
    </source>
</evidence>
<keyword evidence="4" id="KW-0677">Repeat</keyword>
<comment type="caution">
    <text evidence="11">The sequence shown here is derived from an EMBL/GenBank/DDBJ whole genome shotgun (WGS) entry which is preliminary data.</text>
</comment>
<dbReference type="InterPro" id="IPR005170">
    <property type="entry name" value="Transptr-assoc_dom"/>
</dbReference>
<evidence type="ECO:0000259" key="10">
    <source>
        <dbReference type="PROSITE" id="PS51371"/>
    </source>
</evidence>
<gene>
    <name evidence="11" type="ORF">H8R94_00540</name>
</gene>
<dbReference type="PROSITE" id="PS51371">
    <property type="entry name" value="CBS"/>
    <property type="match status" value="2"/>
</dbReference>
<comment type="similarity">
    <text evidence="2">Belongs to the UPF0053 family.</text>
</comment>
<dbReference type="Pfam" id="PF01595">
    <property type="entry name" value="CNNM"/>
    <property type="match status" value="1"/>
</dbReference>
<keyword evidence="5 9" id="KW-1133">Transmembrane helix</keyword>
<evidence type="ECO:0000256" key="7">
    <source>
        <dbReference type="ARBA" id="ARBA00023136"/>
    </source>
</evidence>
<dbReference type="PANTHER" id="PTHR22777">
    <property type="entry name" value="HEMOLYSIN-RELATED"/>
    <property type="match status" value="1"/>
</dbReference>
<feature type="domain" description="CBS" evidence="10">
    <location>
        <begin position="288"/>
        <end position="345"/>
    </location>
</feature>
<dbReference type="Gene3D" id="3.30.465.10">
    <property type="match status" value="1"/>
</dbReference>
<reference evidence="11 12" key="1">
    <citation type="submission" date="2020-08" db="EMBL/GenBank/DDBJ databases">
        <title>Genome public.</title>
        <authorList>
            <person name="Liu C."/>
            <person name="Sun Q."/>
        </authorList>
    </citation>
    <scope>NUCLEOTIDE SEQUENCE [LARGE SCALE GENOMIC DNA]</scope>
    <source>
        <strain evidence="11 12">NSJ-9</strain>
    </source>
</reference>
<dbReference type="SMART" id="SM00116">
    <property type="entry name" value="CBS"/>
    <property type="match status" value="2"/>
</dbReference>
<dbReference type="PANTHER" id="PTHR22777:SF17">
    <property type="entry name" value="UPF0053 PROTEIN SLL0260"/>
    <property type="match status" value="1"/>
</dbReference>
<evidence type="ECO:0000256" key="6">
    <source>
        <dbReference type="ARBA" id="ARBA00023122"/>
    </source>
</evidence>
<evidence type="ECO:0000313" key="12">
    <source>
        <dbReference type="Proteomes" id="UP000643810"/>
    </source>
</evidence>
<evidence type="ECO:0000256" key="3">
    <source>
        <dbReference type="ARBA" id="ARBA00022692"/>
    </source>
</evidence>
<dbReference type="EMBL" id="JACOPG010000001">
    <property type="protein sequence ID" value="MBC5685109.1"/>
    <property type="molecule type" value="Genomic_DNA"/>
</dbReference>
<dbReference type="Gene3D" id="3.10.580.10">
    <property type="entry name" value="CBS-domain"/>
    <property type="match status" value="1"/>
</dbReference>
<evidence type="ECO:0000256" key="8">
    <source>
        <dbReference type="PROSITE-ProRule" id="PRU00703"/>
    </source>
</evidence>
<evidence type="ECO:0000256" key="2">
    <source>
        <dbReference type="ARBA" id="ARBA00006337"/>
    </source>
</evidence>